<evidence type="ECO:0000256" key="5">
    <source>
        <dbReference type="ARBA" id="ARBA00023242"/>
    </source>
</evidence>
<dbReference type="GO" id="GO:0048468">
    <property type="term" value="P:cell development"/>
    <property type="evidence" value="ECO:0007669"/>
    <property type="project" value="TreeGrafter"/>
</dbReference>
<dbReference type="FunFam" id="1.10.10.60:FF:000003">
    <property type="entry name" value="Iroquois-class homeobox protein IRX"/>
    <property type="match status" value="1"/>
</dbReference>
<dbReference type="SMART" id="SM00389">
    <property type="entry name" value="HOX"/>
    <property type="match status" value="1"/>
</dbReference>
<feature type="region of interest" description="Disordered" evidence="7">
    <location>
        <begin position="183"/>
        <end position="351"/>
    </location>
</feature>
<name>A0A0Y0I158_9MOLL</name>
<organism evidence="9">
    <name type="scientific">Leptochiton asellus</name>
    <dbReference type="NCBI Taxonomy" id="211853"/>
    <lineage>
        <taxon>Eukaryota</taxon>
        <taxon>Metazoa</taxon>
        <taxon>Spiralia</taxon>
        <taxon>Lophotrochozoa</taxon>
        <taxon>Mollusca</taxon>
        <taxon>Polyplacophora</taxon>
        <taxon>Neoloricata</taxon>
        <taxon>Lepidopleurida</taxon>
        <taxon>Lepidopleuridae</taxon>
        <taxon>Leptochiton</taxon>
    </lineage>
</organism>
<dbReference type="GO" id="GO:0000981">
    <property type="term" value="F:DNA-binding transcription factor activity, RNA polymerase II-specific"/>
    <property type="evidence" value="ECO:0007669"/>
    <property type="project" value="InterPro"/>
</dbReference>
<feature type="compositionally biased region" description="Acidic residues" evidence="7">
    <location>
        <begin position="220"/>
        <end position="235"/>
    </location>
</feature>
<dbReference type="GO" id="GO:0005634">
    <property type="term" value="C:nucleus"/>
    <property type="evidence" value="ECO:0007669"/>
    <property type="project" value="UniProtKB-SubCell"/>
</dbReference>
<keyword evidence="5 6" id="KW-0539">Nucleus</keyword>
<evidence type="ECO:0000256" key="3">
    <source>
        <dbReference type="ARBA" id="ARBA00023125"/>
    </source>
</evidence>
<feature type="compositionally biased region" description="Basic and acidic residues" evidence="7">
    <location>
        <begin position="193"/>
        <end position="202"/>
    </location>
</feature>
<dbReference type="InterPro" id="IPR008422">
    <property type="entry name" value="KN_HD"/>
</dbReference>
<feature type="region of interest" description="Disordered" evidence="7">
    <location>
        <begin position="1"/>
        <end position="22"/>
    </location>
</feature>
<feature type="DNA-binding region" description="Homeobox" evidence="6">
    <location>
        <begin position="132"/>
        <end position="188"/>
    </location>
</feature>
<comment type="similarity">
    <text evidence="2">Belongs to the TALE/IRO homeobox family.</text>
</comment>
<evidence type="ECO:0000256" key="2">
    <source>
        <dbReference type="ARBA" id="ARBA00008446"/>
    </source>
</evidence>
<dbReference type="Gene3D" id="1.10.10.60">
    <property type="entry name" value="Homeodomain-like"/>
    <property type="match status" value="1"/>
</dbReference>
<feature type="compositionally biased region" description="Polar residues" evidence="7">
    <location>
        <begin position="316"/>
        <end position="350"/>
    </location>
</feature>
<feature type="compositionally biased region" description="Polar residues" evidence="7">
    <location>
        <begin position="282"/>
        <end position="293"/>
    </location>
</feature>
<dbReference type="AlphaFoldDB" id="A0A0Y0I158"/>
<dbReference type="InterPro" id="IPR001356">
    <property type="entry name" value="HD"/>
</dbReference>
<dbReference type="PANTHER" id="PTHR11211">
    <property type="entry name" value="IROQUOIS-CLASS HOMEODOMAIN PROTEIN IRX"/>
    <property type="match status" value="1"/>
</dbReference>
<dbReference type="InterPro" id="IPR009057">
    <property type="entry name" value="Homeodomain-like_sf"/>
</dbReference>
<feature type="domain" description="Homeobox" evidence="8">
    <location>
        <begin position="130"/>
        <end position="187"/>
    </location>
</feature>
<feature type="compositionally biased region" description="Low complexity" evidence="7">
    <location>
        <begin position="294"/>
        <end position="305"/>
    </location>
</feature>
<dbReference type="PANTHER" id="PTHR11211:SF15">
    <property type="entry name" value="IROQUOIS-CLASS HOMEODOMAIN PROTEIN IRX-2"/>
    <property type="match status" value="1"/>
</dbReference>
<feature type="compositionally biased region" description="Polar residues" evidence="7">
    <location>
        <begin position="238"/>
        <end position="265"/>
    </location>
</feature>
<dbReference type="CDD" id="cd00086">
    <property type="entry name" value="homeodomain"/>
    <property type="match status" value="1"/>
</dbReference>
<evidence type="ECO:0000256" key="1">
    <source>
        <dbReference type="ARBA" id="ARBA00004123"/>
    </source>
</evidence>
<evidence type="ECO:0000259" key="8">
    <source>
        <dbReference type="PROSITE" id="PS50071"/>
    </source>
</evidence>
<comment type="subcellular location">
    <subcellularLocation>
        <location evidence="1 6">Nucleus</location>
    </subcellularLocation>
</comment>
<dbReference type="EMBL" id="KU193723">
    <property type="protein sequence ID" value="AMB26733.1"/>
    <property type="molecule type" value="mRNA"/>
</dbReference>
<keyword evidence="4 6" id="KW-0371">Homeobox</keyword>
<evidence type="ECO:0000256" key="7">
    <source>
        <dbReference type="SAM" id="MobiDB-lite"/>
    </source>
</evidence>
<dbReference type="PROSITE" id="PS50071">
    <property type="entry name" value="HOMEOBOX_2"/>
    <property type="match status" value="1"/>
</dbReference>
<dbReference type="PROSITE" id="PS00027">
    <property type="entry name" value="HOMEOBOX_1"/>
    <property type="match status" value="1"/>
</dbReference>
<evidence type="ECO:0000313" key="9">
    <source>
        <dbReference type="EMBL" id="AMB26733.1"/>
    </source>
</evidence>
<dbReference type="GO" id="GO:0030182">
    <property type="term" value="P:neuron differentiation"/>
    <property type="evidence" value="ECO:0007669"/>
    <property type="project" value="TreeGrafter"/>
</dbReference>
<dbReference type="GO" id="GO:0000978">
    <property type="term" value="F:RNA polymerase II cis-regulatory region sequence-specific DNA binding"/>
    <property type="evidence" value="ECO:0007669"/>
    <property type="project" value="TreeGrafter"/>
</dbReference>
<reference evidence="9" key="1">
    <citation type="journal article" date="2015" name="Evodevo">
        <title>Posterior eyespots in larval chitons have a molecular identity similar to anterior cerebral eyes in other bilaterians.</title>
        <authorList>
            <person name="Voecking O."/>
            <person name="Kourtesis I."/>
            <person name="Hausen H."/>
        </authorList>
    </citation>
    <scope>NUCLEOTIDE SEQUENCE</scope>
</reference>
<accession>A0A0Y0I158</accession>
<proteinExistence type="evidence at transcript level"/>
<keyword evidence="3 6" id="KW-0238">DNA-binding</keyword>
<dbReference type="Pfam" id="PF05920">
    <property type="entry name" value="Homeobox_KN"/>
    <property type="match status" value="1"/>
</dbReference>
<dbReference type="SUPFAM" id="SSF46689">
    <property type="entry name" value="Homeodomain-like"/>
    <property type="match status" value="1"/>
</dbReference>
<evidence type="ECO:0000256" key="6">
    <source>
        <dbReference type="PROSITE-ProRule" id="PRU00108"/>
    </source>
</evidence>
<sequence length="375" mass="41940">MSSYMEAGRQLPMHTLHPSDISRVYGRSPERQVHQRLPRLRIPQYPPQADMFSPCPPGFHAGISMHPHPHIEKESAYHPGVQPISPVGAEAMYNCVDPKLWTDPMINPLMLPPVFDTYYNGLDFHAPGYRKNVTKETTGPLKAWLQDHRKNPYPTKAEKIMLAIITKMTLTQVSTWFANARRRLKKETTGSPRSEDGDQKDASDEEDEKSDDPHSRNGSDDEYEEISVDDTDDECPSFISNHSPILPTSSYSTVNDRLLPSTETARSPDHRTAQGMPKMPPSSENTTTNCENGSVSASSVLSCSSKRQSDCDKSSSSETVPMDLSNSRTQAAQQHLQLRNPNLNHSQNDSGAKAKIWSISNILNLDSHSRDHQHS</sequence>
<dbReference type="InterPro" id="IPR017970">
    <property type="entry name" value="Homeobox_CS"/>
</dbReference>
<evidence type="ECO:0000256" key="4">
    <source>
        <dbReference type="ARBA" id="ARBA00023155"/>
    </source>
</evidence>
<protein>
    <submittedName>
        <fullName evidence="9">Iroquois 2/5</fullName>
    </submittedName>
</protein>